<name>A0AAD4PGS3_9MUSC</name>
<sequence length="50" mass="5579">MNLPTLWFYLLLVALVLVLAAPAAESTFLFFACLYRLPICPFRTTTPTTG</sequence>
<gene>
    <name evidence="2" type="ORF">KR093_004022</name>
</gene>
<dbReference type="AlphaFoldDB" id="A0AAD4PGS3"/>
<evidence type="ECO:0000313" key="2">
    <source>
        <dbReference type="EMBL" id="KAH8355020.1"/>
    </source>
</evidence>
<feature type="signal peptide" evidence="1">
    <location>
        <begin position="1"/>
        <end position="20"/>
    </location>
</feature>
<keyword evidence="3" id="KW-1185">Reference proteome</keyword>
<organism evidence="2 3">
    <name type="scientific">Drosophila rubida</name>
    <dbReference type="NCBI Taxonomy" id="30044"/>
    <lineage>
        <taxon>Eukaryota</taxon>
        <taxon>Metazoa</taxon>
        <taxon>Ecdysozoa</taxon>
        <taxon>Arthropoda</taxon>
        <taxon>Hexapoda</taxon>
        <taxon>Insecta</taxon>
        <taxon>Pterygota</taxon>
        <taxon>Neoptera</taxon>
        <taxon>Endopterygota</taxon>
        <taxon>Diptera</taxon>
        <taxon>Brachycera</taxon>
        <taxon>Muscomorpha</taxon>
        <taxon>Ephydroidea</taxon>
        <taxon>Drosophilidae</taxon>
        <taxon>Drosophila</taxon>
    </lineage>
</organism>
<feature type="chain" id="PRO_5042233428" evidence="1">
    <location>
        <begin position="21"/>
        <end position="50"/>
    </location>
</feature>
<protein>
    <submittedName>
        <fullName evidence="2">Uncharacterized protein</fullName>
    </submittedName>
</protein>
<dbReference type="EMBL" id="JAJJHW010003889">
    <property type="protein sequence ID" value="KAH8355020.1"/>
    <property type="molecule type" value="Genomic_DNA"/>
</dbReference>
<proteinExistence type="predicted"/>
<accession>A0AAD4PGS3</accession>
<evidence type="ECO:0000313" key="3">
    <source>
        <dbReference type="Proteomes" id="UP001200034"/>
    </source>
</evidence>
<reference evidence="2" key="1">
    <citation type="journal article" date="2021" name="Mol. Ecol. Resour.">
        <title>Phylogenomic analyses of the genus Drosophila reveals genomic signals of climate adaptation.</title>
        <authorList>
            <person name="Li F."/>
            <person name="Rane R.V."/>
            <person name="Luria V."/>
            <person name="Xiong Z."/>
            <person name="Chen J."/>
            <person name="Li Z."/>
            <person name="Catullo R.A."/>
            <person name="Griffin P.C."/>
            <person name="Schiffer M."/>
            <person name="Pearce S."/>
            <person name="Lee S.F."/>
            <person name="McElroy K."/>
            <person name="Stocker A."/>
            <person name="Shirriffs J."/>
            <person name="Cockerell F."/>
            <person name="Coppin C."/>
            <person name="Sgro C.M."/>
            <person name="Karger A."/>
            <person name="Cain J.W."/>
            <person name="Weber J.A."/>
            <person name="Santpere G."/>
            <person name="Kirschner M.W."/>
            <person name="Hoffmann A.A."/>
            <person name="Oakeshott J.G."/>
            <person name="Zhang G."/>
        </authorList>
    </citation>
    <scope>NUCLEOTIDE SEQUENCE</scope>
    <source>
        <strain evidence="2">BGI-SZ-2011g</strain>
    </source>
</reference>
<evidence type="ECO:0000256" key="1">
    <source>
        <dbReference type="SAM" id="SignalP"/>
    </source>
</evidence>
<comment type="caution">
    <text evidence="2">The sequence shown here is derived from an EMBL/GenBank/DDBJ whole genome shotgun (WGS) entry which is preliminary data.</text>
</comment>
<keyword evidence="1" id="KW-0732">Signal</keyword>
<dbReference type="Proteomes" id="UP001200034">
    <property type="component" value="Unassembled WGS sequence"/>
</dbReference>